<dbReference type="PANTHER" id="PTHR42844:SF1">
    <property type="entry name" value="DIHYDRONEOPTERIN ALDOLASE 1-RELATED"/>
    <property type="match status" value="1"/>
</dbReference>
<dbReference type="GO" id="GO:0046656">
    <property type="term" value="P:folic acid biosynthetic process"/>
    <property type="evidence" value="ECO:0007669"/>
    <property type="project" value="UniProtKB-KW"/>
</dbReference>
<dbReference type="PANTHER" id="PTHR42844">
    <property type="entry name" value="DIHYDRONEOPTERIN ALDOLASE 1-RELATED"/>
    <property type="match status" value="1"/>
</dbReference>
<evidence type="ECO:0000313" key="10">
    <source>
        <dbReference type="Proteomes" id="UP000271003"/>
    </source>
</evidence>
<evidence type="ECO:0000256" key="6">
    <source>
        <dbReference type="ARBA" id="ARBA00023239"/>
    </source>
</evidence>
<comment type="pathway">
    <text evidence="2">Cofactor biosynthesis; tetrahydrofolate biosynthesis; 2-amino-4-hydroxy-6-hydroxymethyl-7,8-dihydropteridine diphosphate from 7,8-dihydroneopterin triphosphate: step 3/4.</text>
</comment>
<dbReference type="InterPro" id="IPR043133">
    <property type="entry name" value="GTP-CH-I_C/QueF"/>
</dbReference>
<gene>
    <name evidence="9" type="ORF">SUTMEG_01360</name>
</gene>
<sequence>MCVFAGRFTVFALTTPDDLRFTTRRISVRGLTLRCAIGAYEHERNRLQKVRLDCDVWVPLRPTEDRLENVLNYDWIVDAMRTTALSGHIDLQETLVDRMADALCAHPDILLVRVASAKLEAYADIESVGLEVWRRPDPRS</sequence>
<dbReference type="EMBL" id="AP018786">
    <property type="protein sequence ID" value="BBF22245.1"/>
    <property type="molecule type" value="Genomic_DNA"/>
</dbReference>
<reference evidence="9 10" key="1">
    <citation type="journal article" date="2018" name="Int. J. Syst. Evol. Microbiol.">
        <title>Mesosutterella multiformis gen. nov., sp. nov., a member of the family Sutterellaceae and Sutterella megalosphaeroides sp. nov., isolated from human faeces.</title>
        <authorList>
            <person name="Sakamoto M."/>
            <person name="Ikeyama N."/>
            <person name="Kunihiro T."/>
            <person name="Iino T."/>
            <person name="Yuki M."/>
            <person name="Ohkuma M."/>
        </authorList>
    </citation>
    <scope>NUCLEOTIDE SEQUENCE [LARGE SCALE GENOMIC DNA]</scope>
    <source>
        <strain evidence="9 10">6FBBBH3</strain>
    </source>
</reference>
<accession>A0A2Z6I736</accession>
<protein>
    <recommendedName>
        <fullName evidence="4">dihydroneopterin aldolase</fullName>
        <ecNumber evidence="4">4.1.2.25</ecNumber>
    </recommendedName>
    <alternativeName>
        <fullName evidence="7">7,8-dihydroneopterin aldolase</fullName>
    </alternativeName>
</protein>
<dbReference type="GO" id="GO:0004150">
    <property type="term" value="F:dihydroneopterin aldolase activity"/>
    <property type="evidence" value="ECO:0007669"/>
    <property type="project" value="UniProtKB-EC"/>
</dbReference>
<evidence type="ECO:0000256" key="3">
    <source>
        <dbReference type="ARBA" id="ARBA00005708"/>
    </source>
</evidence>
<dbReference type="InterPro" id="IPR006157">
    <property type="entry name" value="FolB_dom"/>
</dbReference>
<dbReference type="SUPFAM" id="SSF55620">
    <property type="entry name" value="Tetrahydrobiopterin biosynthesis enzymes-like"/>
    <property type="match status" value="1"/>
</dbReference>
<dbReference type="Proteomes" id="UP000271003">
    <property type="component" value="Chromosome"/>
</dbReference>
<organism evidence="9 10">
    <name type="scientific">Sutterella megalosphaeroides</name>
    <dbReference type="NCBI Taxonomy" id="2494234"/>
    <lineage>
        <taxon>Bacteria</taxon>
        <taxon>Pseudomonadati</taxon>
        <taxon>Pseudomonadota</taxon>
        <taxon>Betaproteobacteria</taxon>
        <taxon>Burkholderiales</taxon>
        <taxon>Sutterellaceae</taxon>
        <taxon>Sutterella</taxon>
    </lineage>
</organism>
<dbReference type="SMART" id="SM00905">
    <property type="entry name" value="FolB"/>
    <property type="match status" value="1"/>
</dbReference>
<dbReference type="GO" id="GO:0005737">
    <property type="term" value="C:cytoplasm"/>
    <property type="evidence" value="ECO:0007669"/>
    <property type="project" value="TreeGrafter"/>
</dbReference>
<evidence type="ECO:0000256" key="5">
    <source>
        <dbReference type="ARBA" id="ARBA00022909"/>
    </source>
</evidence>
<keyword evidence="5" id="KW-0289">Folate biosynthesis</keyword>
<evidence type="ECO:0000256" key="2">
    <source>
        <dbReference type="ARBA" id="ARBA00005013"/>
    </source>
</evidence>
<comment type="catalytic activity">
    <reaction evidence="1">
        <text>7,8-dihydroneopterin = 6-hydroxymethyl-7,8-dihydropterin + glycolaldehyde</text>
        <dbReference type="Rhea" id="RHEA:10540"/>
        <dbReference type="ChEBI" id="CHEBI:17001"/>
        <dbReference type="ChEBI" id="CHEBI:17071"/>
        <dbReference type="ChEBI" id="CHEBI:44841"/>
        <dbReference type="EC" id="4.1.2.25"/>
    </reaction>
</comment>
<dbReference type="OrthoDB" id="8774845at2"/>
<keyword evidence="10" id="KW-1185">Reference proteome</keyword>
<dbReference type="InterPro" id="IPR006156">
    <property type="entry name" value="Dihydroneopterin_aldolase"/>
</dbReference>
<evidence type="ECO:0000259" key="8">
    <source>
        <dbReference type="SMART" id="SM00905"/>
    </source>
</evidence>
<evidence type="ECO:0000256" key="4">
    <source>
        <dbReference type="ARBA" id="ARBA00013043"/>
    </source>
</evidence>
<name>A0A2Z6I736_9BURK</name>
<evidence type="ECO:0000313" key="9">
    <source>
        <dbReference type="EMBL" id="BBF22245.1"/>
    </source>
</evidence>
<dbReference type="Pfam" id="PF02152">
    <property type="entry name" value="FolB"/>
    <property type="match status" value="1"/>
</dbReference>
<evidence type="ECO:0000256" key="7">
    <source>
        <dbReference type="ARBA" id="ARBA00032903"/>
    </source>
</evidence>
<feature type="domain" description="Dihydroneopterin aldolase/epimerase" evidence="8">
    <location>
        <begin position="26"/>
        <end position="134"/>
    </location>
</feature>
<comment type="similarity">
    <text evidence="3">Belongs to the DHNA family.</text>
</comment>
<dbReference type="EC" id="4.1.2.25" evidence="4"/>
<dbReference type="KEGG" id="sutt:SUTMEG_01360"/>
<proteinExistence type="inferred from homology"/>
<evidence type="ECO:0000256" key="1">
    <source>
        <dbReference type="ARBA" id="ARBA00001353"/>
    </source>
</evidence>
<dbReference type="Gene3D" id="3.30.1130.10">
    <property type="match status" value="1"/>
</dbReference>
<dbReference type="AlphaFoldDB" id="A0A2Z6I736"/>
<keyword evidence="6" id="KW-0456">Lyase</keyword>